<dbReference type="Gene3D" id="3.30.43.10">
    <property type="entry name" value="Uridine Diphospho-n-acetylenolpyruvylglucosamine Reductase, domain 2"/>
    <property type="match status" value="1"/>
</dbReference>
<proteinExistence type="predicted"/>
<dbReference type="Gene3D" id="3.30.465.10">
    <property type="match status" value="1"/>
</dbReference>
<organism evidence="2">
    <name type="scientific">Brassica cretica</name>
    <name type="common">Mustard</name>
    <dbReference type="NCBI Taxonomy" id="69181"/>
    <lineage>
        <taxon>Eukaryota</taxon>
        <taxon>Viridiplantae</taxon>
        <taxon>Streptophyta</taxon>
        <taxon>Embryophyta</taxon>
        <taxon>Tracheophyta</taxon>
        <taxon>Spermatophyta</taxon>
        <taxon>Magnoliopsida</taxon>
        <taxon>eudicotyledons</taxon>
        <taxon>Gunneridae</taxon>
        <taxon>Pentapetalae</taxon>
        <taxon>rosids</taxon>
        <taxon>malvids</taxon>
        <taxon>Brassicales</taxon>
        <taxon>Brassicaceae</taxon>
        <taxon>Brassiceae</taxon>
        <taxon>Brassica</taxon>
    </lineage>
</organism>
<name>A0A8S9HV84_BRACR</name>
<gene>
    <name evidence="2" type="ORF">F2Q70_00017754</name>
</gene>
<reference evidence="2" key="1">
    <citation type="submission" date="2019-12" db="EMBL/GenBank/DDBJ databases">
        <title>Genome sequencing and annotation of Brassica cretica.</title>
        <authorList>
            <person name="Studholme D.J."/>
            <person name="Sarris P.F."/>
        </authorList>
    </citation>
    <scope>NUCLEOTIDE SEQUENCE</scope>
    <source>
        <strain evidence="2">PFS-102/07</strain>
        <tissue evidence="2">Leaf</tissue>
    </source>
</reference>
<evidence type="ECO:0000256" key="1">
    <source>
        <dbReference type="SAM" id="MobiDB-lite"/>
    </source>
</evidence>
<dbReference type="GO" id="GO:0050660">
    <property type="term" value="F:flavin adenine dinucleotide binding"/>
    <property type="evidence" value="ECO:0007669"/>
    <property type="project" value="InterPro"/>
</dbReference>
<dbReference type="InterPro" id="IPR016169">
    <property type="entry name" value="FAD-bd_PCMH_sub2"/>
</dbReference>
<comment type="caution">
    <text evidence="2">The sequence shown here is derived from an EMBL/GenBank/DDBJ whole genome shotgun (WGS) entry which is preliminary data.</text>
</comment>
<sequence>MTPELPQDTATAEEEISQDESGEAEESDDSKVVPYTPVTEPICFIQHHNTNFSNLSTDDFINSLLRNTNVDFPLEQTFFAPSKNVSMYNEVLECAAKNLRFLGKTMPKPGFIFKPIDESHVQASVICSKKLGIHPRFRSGGHDYEGLSYGLGSKLVLLLVNFTTGLQKRAKFMACSSVGIGGQITGGAYGTMMRKHGLGGDNMLDAKMIDAIIHFQELEITSKYFE</sequence>
<dbReference type="EMBL" id="QGKY02001250">
    <property type="protein sequence ID" value="KAF2562165.1"/>
    <property type="molecule type" value="Genomic_DNA"/>
</dbReference>
<feature type="region of interest" description="Disordered" evidence="1">
    <location>
        <begin position="1"/>
        <end position="31"/>
    </location>
</feature>
<protein>
    <recommendedName>
        <fullName evidence="3">FAD-binding PCMH-type domain-containing protein</fullName>
    </recommendedName>
</protein>
<dbReference type="AlphaFoldDB" id="A0A8S9HV84"/>
<dbReference type="PANTHER" id="PTHR32448">
    <property type="entry name" value="OS08G0158400 PROTEIN"/>
    <property type="match status" value="1"/>
</dbReference>
<accession>A0A8S9HV84</accession>
<dbReference type="SUPFAM" id="SSF56176">
    <property type="entry name" value="FAD-binding/transporter-associated domain-like"/>
    <property type="match status" value="1"/>
</dbReference>
<dbReference type="InterPro" id="IPR016167">
    <property type="entry name" value="FAD-bd_PCMH_sub1"/>
</dbReference>
<dbReference type="InterPro" id="IPR036318">
    <property type="entry name" value="FAD-bd_PCMH-like_sf"/>
</dbReference>
<evidence type="ECO:0008006" key="3">
    <source>
        <dbReference type="Google" id="ProtNLM"/>
    </source>
</evidence>
<feature type="compositionally biased region" description="Acidic residues" evidence="1">
    <location>
        <begin position="11"/>
        <end position="28"/>
    </location>
</feature>
<evidence type="ECO:0000313" key="2">
    <source>
        <dbReference type="EMBL" id="KAF2562165.1"/>
    </source>
</evidence>